<comment type="subcellular location">
    <subcellularLocation>
        <location evidence="1">Membrane</location>
        <topology evidence="1">Multi-pass membrane protein</topology>
    </subcellularLocation>
</comment>
<protein>
    <recommendedName>
        <fullName evidence="9">Zinc/iron permease</fullName>
    </recommendedName>
</protein>
<comment type="caution">
    <text evidence="7">The sequence shown here is derived from an EMBL/GenBank/DDBJ whole genome shotgun (WGS) entry which is preliminary data.</text>
</comment>
<keyword evidence="8" id="KW-1185">Reference proteome</keyword>
<dbReference type="GO" id="GO:0016020">
    <property type="term" value="C:membrane"/>
    <property type="evidence" value="ECO:0007669"/>
    <property type="project" value="UniProtKB-SubCell"/>
</dbReference>
<dbReference type="PANTHER" id="PTHR11040:SF210">
    <property type="entry name" value="ZINC-REGULATED TRANSPORTER 3"/>
    <property type="match status" value="1"/>
</dbReference>
<accession>A0A9P8HYU9</accession>
<feature type="transmembrane region" description="Helical" evidence="6">
    <location>
        <begin position="63"/>
        <end position="86"/>
    </location>
</feature>
<dbReference type="OrthoDB" id="262547at2759"/>
<evidence type="ECO:0000256" key="5">
    <source>
        <dbReference type="SAM" id="MobiDB-lite"/>
    </source>
</evidence>
<feature type="region of interest" description="Disordered" evidence="5">
    <location>
        <begin position="108"/>
        <end position="208"/>
    </location>
</feature>
<dbReference type="EMBL" id="JAGHQL010000115">
    <property type="protein sequence ID" value="KAH0538281.1"/>
    <property type="molecule type" value="Genomic_DNA"/>
</dbReference>
<gene>
    <name evidence="7" type="ORF">FGG08_005101</name>
</gene>
<dbReference type="PANTHER" id="PTHR11040">
    <property type="entry name" value="ZINC/IRON TRANSPORTER"/>
    <property type="match status" value="1"/>
</dbReference>
<keyword evidence="2 6" id="KW-0812">Transmembrane</keyword>
<keyword evidence="4 6" id="KW-0472">Membrane</keyword>
<feature type="transmembrane region" description="Helical" evidence="6">
    <location>
        <begin position="434"/>
        <end position="453"/>
    </location>
</feature>
<feature type="transmembrane region" description="Helical" evidence="6">
    <location>
        <begin position="497"/>
        <end position="517"/>
    </location>
</feature>
<feature type="transmembrane region" description="Helical" evidence="6">
    <location>
        <begin position="29"/>
        <end position="51"/>
    </location>
</feature>
<evidence type="ECO:0000256" key="3">
    <source>
        <dbReference type="ARBA" id="ARBA00022989"/>
    </source>
</evidence>
<evidence type="ECO:0000256" key="4">
    <source>
        <dbReference type="ARBA" id="ARBA00023136"/>
    </source>
</evidence>
<sequence>MLGAGIICVDTIVQQFPGRGSFRIQDSGVFLSASLSLSFGVMLFSALYGMLPSANKILQRGGFSPQAAAFTLIGCFLGGVIAIQGFSSLLHHHIPTHVVDCDHSHSIEDKSHTDEHEHDDSGHHKRPHHQDHKHFHIHPQNHSHHDPETFGASTEDTPLLSEHTDGLQHSQAIQEPNHIDRDPNQVDVLGEGNSRLQPTAPPRRQSFPFQLPTTVSSLIRAVKPSCDECGPCFGFSDPCGHQCFNHLQQKTGILRTASTHDIATPKLSRSATAPQNSHPHPGILEDLNGGAALNNKLHPGTNNPLSHSRPFGRRHPKDPHSADLEGGSGQNSLTQGLRKHSFSSAHIHHDTPPHHHHVPTNAFLSIGLQTSIAIALHKLPEGFITFATNHANPQLGFAVFMALFIHNITEGFAMALPLFLALQSRWKAMFWSSLLGGLSQPVGAGVAALWFKLAGEGNMKPGEAVYGIMFAVTSGIMTSVALQLFSEALSISHNRPLCITFAFIGMGILGTSFALTAG</sequence>
<evidence type="ECO:0000313" key="8">
    <source>
        <dbReference type="Proteomes" id="UP000698800"/>
    </source>
</evidence>
<dbReference type="GO" id="GO:0005385">
    <property type="term" value="F:zinc ion transmembrane transporter activity"/>
    <property type="evidence" value="ECO:0007669"/>
    <property type="project" value="TreeGrafter"/>
</dbReference>
<feature type="compositionally biased region" description="Basic residues" evidence="5">
    <location>
        <begin position="123"/>
        <end position="142"/>
    </location>
</feature>
<organism evidence="7 8">
    <name type="scientific">Glutinoglossum americanum</name>
    <dbReference type="NCBI Taxonomy" id="1670608"/>
    <lineage>
        <taxon>Eukaryota</taxon>
        <taxon>Fungi</taxon>
        <taxon>Dikarya</taxon>
        <taxon>Ascomycota</taxon>
        <taxon>Pezizomycotina</taxon>
        <taxon>Geoglossomycetes</taxon>
        <taxon>Geoglossales</taxon>
        <taxon>Geoglossaceae</taxon>
        <taxon>Glutinoglossum</taxon>
    </lineage>
</organism>
<dbReference type="InterPro" id="IPR003689">
    <property type="entry name" value="ZIP"/>
</dbReference>
<feature type="transmembrane region" description="Helical" evidence="6">
    <location>
        <begin position="395"/>
        <end position="422"/>
    </location>
</feature>
<feature type="region of interest" description="Disordered" evidence="5">
    <location>
        <begin position="268"/>
        <end position="338"/>
    </location>
</feature>
<evidence type="ECO:0000256" key="2">
    <source>
        <dbReference type="ARBA" id="ARBA00022692"/>
    </source>
</evidence>
<evidence type="ECO:0008006" key="9">
    <source>
        <dbReference type="Google" id="ProtNLM"/>
    </source>
</evidence>
<reference evidence="7" key="1">
    <citation type="submission" date="2021-03" db="EMBL/GenBank/DDBJ databases">
        <title>Comparative genomics and phylogenomic investigation of the class Geoglossomycetes provide insights into ecological specialization and systematics.</title>
        <authorList>
            <person name="Melie T."/>
            <person name="Pirro S."/>
            <person name="Miller A.N."/>
            <person name="Quandt A."/>
        </authorList>
    </citation>
    <scope>NUCLEOTIDE SEQUENCE</scope>
    <source>
        <strain evidence="7">GBOQ0MN5Z8</strain>
    </source>
</reference>
<dbReference type="Pfam" id="PF02535">
    <property type="entry name" value="Zip"/>
    <property type="match status" value="1"/>
</dbReference>
<feature type="compositionally biased region" description="Polar residues" evidence="5">
    <location>
        <begin position="268"/>
        <end position="278"/>
    </location>
</feature>
<evidence type="ECO:0000256" key="6">
    <source>
        <dbReference type="SAM" id="Phobius"/>
    </source>
</evidence>
<dbReference type="Proteomes" id="UP000698800">
    <property type="component" value="Unassembled WGS sequence"/>
</dbReference>
<evidence type="ECO:0000313" key="7">
    <source>
        <dbReference type="EMBL" id="KAH0538281.1"/>
    </source>
</evidence>
<name>A0A9P8HYU9_9PEZI</name>
<proteinExistence type="predicted"/>
<feature type="transmembrane region" description="Helical" evidence="6">
    <location>
        <begin position="465"/>
        <end position="485"/>
    </location>
</feature>
<evidence type="ECO:0000256" key="1">
    <source>
        <dbReference type="ARBA" id="ARBA00004141"/>
    </source>
</evidence>
<dbReference type="AlphaFoldDB" id="A0A9P8HYU9"/>
<feature type="compositionally biased region" description="Basic and acidic residues" evidence="5">
    <location>
        <begin position="108"/>
        <end position="122"/>
    </location>
</feature>
<keyword evidence="3 6" id="KW-1133">Transmembrane helix</keyword>